<dbReference type="Gene3D" id="1.10.510.10">
    <property type="entry name" value="Transferase(Phosphotransferase) domain 1"/>
    <property type="match status" value="1"/>
</dbReference>
<proteinExistence type="predicted"/>
<dbReference type="PROSITE" id="PS50011">
    <property type="entry name" value="PROTEIN_KINASE_DOM"/>
    <property type="match status" value="1"/>
</dbReference>
<dbReference type="Pfam" id="PF00069">
    <property type="entry name" value="Pkinase"/>
    <property type="match status" value="1"/>
</dbReference>
<name>A0A1F5Q2P1_9BACT</name>
<comment type="caution">
    <text evidence="8">The sequence shown here is derived from an EMBL/GenBank/DDBJ whole genome shotgun (WGS) entry which is preliminary data.</text>
</comment>
<reference evidence="8 9" key="1">
    <citation type="journal article" date="2016" name="Nat. Commun.">
        <title>Thousands of microbial genomes shed light on interconnected biogeochemical processes in an aquifer system.</title>
        <authorList>
            <person name="Anantharaman K."/>
            <person name="Brown C.T."/>
            <person name="Hug L.A."/>
            <person name="Sharon I."/>
            <person name="Castelle C.J."/>
            <person name="Probst A.J."/>
            <person name="Thomas B.C."/>
            <person name="Singh A."/>
            <person name="Wilkins M.J."/>
            <person name="Karaoz U."/>
            <person name="Brodie E.L."/>
            <person name="Williams K.H."/>
            <person name="Hubbard S.S."/>
            <person name="Banfield J.F."/>
        </authorList>
    </citation>
    <scope>NUCLEOTIDE SEQUENCE [LARGE SCALE GENOMIC DNA]</scope>
</reference>
<dbReference type="InterPro" id="IPR011009">
    <property type="entry name" value="Kinase-like_dom_sf"/>
</dbReference>
<dbReference type="Proteomes" id="UP000177281">
    <property type="component" value="Unassembled WGS sequence"/>
</dbReference>
<evidence type="ECO:0000256" key="2">
    <source>
        <dbReference type="ARBA" id="ARBA00022741"/>
    </source>
</evidence>
<dbReference type="Gene3D" id="3.30.200.20">
    <property type="entry name" value="Phosphorylase Kinase, domain 1"/>
    <property type="match status" value="1"/>
</dbReference>
<evidence type="ECO:0000256" key="3">
    <source>
        <dbReference type="ARBA" id="ARBA00022777"/>
    </source>
</evidence>
<evidence type="ECO:0000313" key="8">
    <source>
        <dbReference type="EMBL" id="OGE96212.1"/>
    </source>
</evidence>
<dbReference type="AlphaFoldDB" id="A0A1F5Q2P1"/>
<feature type="domain" description="Protein kinase" evidence="7">
    <location>
        <begin position="65"/>
        <end position="346"/>
    </location>
</feature>
<keyword evidence="6" id="KW-0812">Transmembrane</keyword>
<dbReference type="PANTHER" id="PTHR43289">
    <property type="entry name" value="MITOGEN-ACTIVATED PROTEIN KINASE KINASE KINASE 20-RELATED"/>
    <property type="match status" value="1"/>
</dbReference>
<dbReference type="InterPro" id="IPR000719">
    <property type="entry name" value="Prot_kinase_dom"/>
</dbReference>
<keyword evidence="3" id="KW-0418">Kinase</keyword>
<gene>
    <name evidence="8" type="ORF">A3B10_02780</name>
</gene>
<protein>
    <recommendedName>
        <fullName evidence="7">Protein kinase domain-containing protein</fullName>
    </recommendedName>
</protein>
<evidence type="ECO:0000256" key="6">
    <source>
        <dbReference type="SAM" id="Phobius"/>
    </source>
</evidence>
<dbReference type="CDD" id="cd14014">
    <property type="entry name" value="STKc_PknB_like"/>
    <property type="match status" value="1"/>
</dbReference>
<evidence type="ECO:0000256" key="1">
    <source>
        <dbReference type="ARBA" id="ARBA00022679"/>
    </source>
</evidence>
<organism evidence="8 9">
    <name type="scientific">Candidatus Doudnabacteria bacterium RIFCSPLOWO2_01_FULL_44_21</name>
    <dbReference type="NCBI Taxonomy" id="1817841"/>
    <lineage>
        <taxon>Bacteria</taxon>
        <taxon>Candidatus Doudnaibacteriota</taxon>
    </lineage>
</organism>
<evidence type="ECO:0000256" key="5">
    <source>
        <dbReference type="PROSITE-ProRule" id="PRU10141"/>
    </source>
</evidence>
<dbReference type="SUPFAM" id="SSF56112">
    <property type="entry name" value="Protein kinase-like (PK-like)"/>
    <property type="match status" value="1"/>
</dbReference>
<keyword evidence="1" id="KW-0808">Transferase</keyword>
<accession>A0A1F5Q2P1</accession>
<keyword evidence="2 5" id="KW-0547">Nucleotide-binding</keyword>
<dbReference type="PROSITE" id="PS00107">
    <property type="entry name" value="PROTEIN_KINASE_ATP"/>
    <property type="match status" value="1"/>
</dbReference>
<feature type="transmembrane region" description="Helical" evidence="6">
    <location>
        <begin position="580"/>
        <end position="602"/>
    </location>
</feature>
<evidence type="ECO:0000259" key="7">
    <source>
        <dbReference type="PROSITE" id="PS50011"/>
    </source>
</evidence>
<keyword evidence="6" id="KW-0472">Membrane</keyword>
<keyword evidence="4 5" id="KW-0067">ATP-binding</keyword>
<keyword evidence="6" id="KW-1133">Transmembrane helix</keyword>
<evidence type="ECO:0000313" key="9">
    <source>
        <dbReference type="Proteomes" id="UP000177281"/>
    </source>
</evidence>
<dbReference type="GO" id="GO:0004674">
    <property type="term" value="F:protein serine/threonine kinase activity"/>
    <property type="evidence" value="ECO:0007669"/>
    <property type="project" value="TreeGrafter"/>
</dbReference>
<feature type="transmembrane region" description="Helical" evidence="6">
    <location>
        <begin position="539"/>
        <end position="559"/>
    </location>
</feature>
<dbReference type="PANTHER" id="PTHR43289:SF34">
    <property type="entry name" value="SERINE_THREONINE-PROTEIN KINASE YBDM-RELATED"/>
    <property type="match status" value="1"/>
</dbReference>
<feature type="binding site" evidence="5">
    <location>
        <position position="93"/>
    </location>
    <ligand>
        <name>ATP</name>
        <dbReference type="ChEBI" id="CHEBI:30616"/>
    </ligand>
</feature>
<dbReference type="SMART" id="SM00220">
    <property type="entry name" value="S_TKc"/>
    <property type="match status" value="1"/>
</dbReference>
<dbReference type="GO" id="GO:0005524">
    <property type="term" value="F:ATP binding"/>
    <property type="evidence" value="ECO:0007669"/>
    <property type="project" value="UniProtKB-UniRule"/>
</dbReference>
<dbReference type="STRING" id="1817841.A3B10_02780"/>
<feature type="transmembrane region" description="Helical" evidence="6">
    <location>
        <begin position="512"/>
        <end position="533"/>
    </location>
</feature>
<dbReference type="EMBL" id="MFFB01000006">
    <property type="protein sequence ID" value="OGE96212.1"/>
    <property type="molecule type" value="Genomic_DNA"/>
</dbReference>
<evidence type="ECO:0000256" key="4">
    <source>
        <dbReference type="ARBA" id="ARBA00022840"/>
    </source>
</evidence>
<dbReference type="InterPro" id="IPR017441">
    <property type="entry name" value="Protein_kinase_ATP_BS"/>
</dbReference>
<sequence length="605" mass="65219">MAVSVKTTVLFVNNQAHSARRRIIMDKYCPSCKLVLPPTAKRCTACGKIATLSPNTVVNSGADRYTIDSVLGIGGMGIVYRATDSFSLTAVVKQLHVDNPADLPDAQRRFKREAQVQAGLNSPFYPAGYGYFVDQNLEFMAMEFVAGRDLEKTLTTLGGKMSEDEVLRLGIQICDGLSVLHNHIDPATNTPEPHVHRDIKPANVILRPSGQICILDLGIARTLNQSAGTQVRATRAGTFEYASPQQVSGTDMSIRDDIYSLAATLFHLVTGAPFTGDFTQRAAEIDALPPTWRAAFRRAIHNDTNLRQRSVDEFKTDLIALLPPQLRPALPAPAGAPAPIPATGFLSIRWRVTLPYMTNPNEWVQSVAGQVIQGTVGMPGVNIVPIMTDTGAGAMAHNTRGASVNTGPHGDFGLNLPDVTIPVTVDRRQIIVIVEDPNSGQELYRETVELNRPGVARRIQARGGAGVRAAAHAAAAPFQAVGHAMAAGARGLGRGIAWPFQKLWQVGTALTGIKTVLAIAGLFMAATLVLARLQQSMPFVLYIWPHTWIAALASAFVAFRMRRRGGIFTAKVKQRSLGQALRSPVLIATVTMWAAATIGWVFGPH</sequence>